<accession>A0A3L8PRS6</accession>
<keyword evidence="2" id="KW-1185">Reference proteome</keyword>
<evidence type="ECO:0000313" key="2">
    <source>
        <dbReference type="Proteomes" id="UP000281474"/>
    </source>
</evidence>
<gene>
    <name evidence="1" type="ORF">D5018_19035</name>
</gene>
<dbReference type="RefSeq" id="WP_121840571.1">
    <property type="nucleotide sequence ID" value="NZ_ML014846.1"/>
</dbReference>
<dbReference type="Proteomes" id="UP000281474">
    <property type="component" value="Unassembled WGS sequence"/>
</dbReference>
<dbReference type="EMBL" id="QZEI01000097">
    <property type="protein sequence ID" value="RLV58117.1"/>
    <property type="molecule type" value="Genomic_DNA"/>
</dbReference>
<protein>
    <submittedName>
        <fullName evidence="1">Uncharacterized protein</fullName>
    </submittedName>
</protein>
<evidence type="ECO:0000313" key="1">
    <source>
        <dbReference type="EMBL" id="RLV58117.1"/>
    </source>
</evidence>
<dbReference type="OrthoDB" id="6397796at2"/>
<name>A0A3L8PRS6_9GAMM</name>
<proteinExistence type="predicted"/>
<dbReference type="AlphaFoldDB" id="A0A3L8PRS6"/>
<organism evidence="1 2">
    <name type="scientific">Parashewanella curva</name>
    <dbReference type="NCBI Taxonomy" id="2338552"/>
    <lineage>
        <taxon>Bacteria</taxon>
        <taxon>Pseudomonadati</taxon>
        <taxon>Pseudomonadota</taxon>
        <taxon>Gammaproteobacteria</taxon>
        <taxon>Alteromonadales</taxon>
        <taxon>Shewanellaceae</taxon>
        <taxon>Parashewanella</taxon>
    </lineage>
</organism>
<sequence length="212" mass="23695">MSQHDFRTKALAIAEQRLPDLINKEDSLVEISGEKKTTIKNWLYSDKRPPRGKRLTIADRFGVDVSYLFDNAPYSLPLTKFDESLNCYFVPELKLSQITCLSETAPLPISARVTISLPTFILDNMQSVEQTYCVVSSGIDYEPFITATDTIFFNTTAKRIKGNFYILVSSDTSIVRMESDGTLKCNQGKSVSLASNDKIIPIVITLSSGFAR</sequence>
<comment type="caution">
    <text evidence="1">The sequence shown here is derived from an EMBL/GenBank/DDBJ whole genome shotgun (WGS) entry which is preliminary data.</text>
</comment>
<reference evidence="1 2" key="1">
    <citation type="submission" date="2018-09" db="EMBL/GenBank/DDBJ databases">
        <title>Phylogeny of the Shewanellaceae, and recommendation for two new genera, Pseudoshewanella and Parashewanella.</title>
        <authorList>
            <person name="Wang G."/>
        </authorList>
    </citation>
    <scope>NUCLEOTIDE SEQUENCE [LARGE SCALE GENOMIC DNA]</scope>
    <source>
        <strain evidence="1 2">C51</strain>
    </source>
</reference>